<dbReference type="EMBL" id="JASBWR010000021">
    <property type="protein sequence ID" value="KAJ9108218.1"/>
    <property type="molecule type" value="Genomic_DNA"/>
</dbReference>
<protein>
    <submittedName>
        <fullName evidence="1">Uncharacterized protein</fullName>
    </submittedName>
</protein>
<accession>A0ACC2W907</accession>
<reference evidence="1" key="1">
    <citation type="submission" date="2023-04" db="EMBL/GenBank/DDBJ databases">
        <title>Draft Genome sequencing of Naganishia species isolated from polar environments using Oxford Nanopore Technology.</title>
        <authorList>
            <person name="Leo P."/>
            <person name="Venkateswaran K."/>
        </authorList>
    </citation>
    <scope>NUCLEOTIDE SEQUENCE</scope>
    <source>
        <strain evidence="1">MNA-CCFEE 5261</strain>
    </source>
</reference>
<evidence type="ECO:0000313" key="1">
    <source>
        <dbReference type="EMBL" id="KAJ9108218.1"/>
    </source>
</evidence>
<keyword evidence="2" id="KW-1185">Reference proteome</keyword>
<organism evidence="1 2">
    <name type="scientific">Naganishia cerealis</name>
    <dbReference type="NCBI Taxonomy" id="610337"/>
    <lineage>
        <taxon>Eukaryota</taxon>
        <taxon>Fungi</taxon>
        <taxon>Dikarya</taxon>
        <taxon>Basidiomycota</taxon>
        <taxon>Agaricomycotina</taxon>
        <taxon>Tremellomycetes</taxon>
        <taxon>Filobasidiales</taxon>
        <taxon>Filobasidiaceae</taxon>
        <taxon>Naganishia</taxon>
    </lineage>
</organism>
<sequence>MTSPLSSLVDSLTAGESATSESVFASVTASTTEWISSTITASASASASSALMDSDLGGLGGGVGISEGSPVGNFFLGMTIVLGASVMNAFGLNLTKLDHMRAQALPKHSRPKDWQRPLWLLGMLAYIASQIFGSTLSLKYLRSDWVAPLGSTSLVFNFLFAKLLVGIEVTREDVRGTALIVLGVLCILIFSSINHGLDGVITVERLSQMWSRGNWLAWFFFITFSTLLTYEFTHLLALLLKSRESLSPDPAMDDHELSLASTGGGRRKPSAWGYASNPLVKALYTIIGAHRKVRGNLLARLERMLERTDDARIKYIQGIGWAVVGGSLAAPYFRLLSDSFPTDLPPPSLFPFVHPTLHRPILKQFAHFASLVTVLFVALTAILQIICLNKGLKTADSTLVVPLFYAGYTVLGFVNSLIFMNETTQYETWVLVTIFLSIGVLVAGVVLLSLKKTEADPAGGHTVSASHPSTSMRLNPTMHQARTSARPPLTTSASGSREPGSARARANSRLSATAGQTGGVSPIAGGEQVVWEVGSVSDDSDDEGKGRGVGGVPDGYGERGGLLFDREEDDEEVAAPRPLAASPDADRIEGYRGGKSPLANASKDRKGEDEEDPFGDFEDGKR</sequence>
<gene>
    <name evidence="1" type="ORF">QFC19_002465</name>
</gene>
<dbReference type="Proteomes" id="UP001241377">
    <property type="component" value="Unassembled WGS sequence"/>
</dbReference>
<name>A0ACC2W907_9TREE</name>
<proteinExistence type="predicted"/>
<evidence type="ECO:0000313" key="2">
    <source>
        <dbReference type="Proteomes" id="UP001241377"/>
    </source>
</evidence>
<comment type="caution">
    <text evidence="1">The sequence shown here is derived from an EMBL/GenBank/DDBJ whole genome shotgun (WGS) entry which is preliminary data.</text>
</comment>